<feature type="binding site" evidence="10">
    <location>
        <position position="308"/>
    </location>
    <ligand>
        <name>Zn(2+)</name>
        <dbReference type="ChEBI" id="CHEBI:29105"/>
        <label>1</label>
    </ligand>
</feature>
<evidence type="ECO:0000256" key="7">
    <source>
        <dbReference type="ARBA" id="ARBA00022833"/>
    </source>
</evidence>
<dbReference type="EMBL" id="PP410069">
    <property type="protein sequence ID" value="WZK92851.1"/>
    <property type="molecule type" value="Genomic_DNA"/>
</dbReference>
<evidence type="ECO:0000256" key="9">
    <source>
        <dbReference type="ARBA" id="ARBA00023125"/>
    </source>
</evidence>
<evidence type="ECO:0000256" key="3">
    <source>
        <dbReference type="ARBA" id="ARBA00022562"/>
    </source>
</evidence>
<reference evidence="14" key="2">
    <citation type="submission" date="2024-02" db="EMBL/GenBank/DDBJ databases">
        <authorList>
            <person name="Buigues J."/>
            <person name="Vinals A."/>
            <person name="Martinez-Recio R."/>
            <person name="S Monros J."/>
            <person name="Sanjuan R."/>
            <person name="Cuevas J.M."/>
        </authorList>
    </citation>
    <scope>NUCLEOTIDE SEQUENCE</scope>
    <source>
        <strain evidence="14">MAVG47</strain>
    </source>
</reference>
<dbReference type="Pfam" id="PF03728">
    <property type="entry name" value="Viral_DNA_Zn_bi"/>
    <property type="match status" value="2"/>
</dbReference>
<dbReference type="GO" id="GO:0006260">
    <property type="term" value="P:DNA replication"/>
    <property type="evidence" value="ECO:0007669"/>
    <property type="project" value="UniProtKB-KW"/>
</dbReference>
<dbReference type="InterPro" id="IPR036362">
    <property type="entry name" value="Adenovirus_DNA-bd_N_sf"/>
</dbReference>
<dbReference type="SUPFAM" id="SSF47724">
    <property type="entry name" value="Domain of early E2A DNA-binding protein, ADDBP"/>
    <property type="match status" value="1"/>
</dbReference>
<evidence type="ECO:0000313" key="14">
    <source>
        <dbReference type="EMBL" id="WZK92851.1"/>
    </source>
</evidence>
<feature type="binding site" evidence="10">
    <location>
        <position position="472"/>
    </location>
    <ligand>
        <name>Zn(2+)</name>
        <dbReference type="ChEBI" id="CHEBI:29105"/>
        <label>2</label>
    </ligand>
</feature>
<dbReference type="GO" id="GO:0008270">
    <property type="term" value="F:zinc ion binding"/>
    <property type="evidence" value="ECO:0007669"/>
    <property type="project" value="UniProtKB-UniRule"/>
</dbReference>
<keyword evidence="2 10" id="KW-0597">Phosphoprotein</keyword>
<feature type="binding site" evidence="10">
    <location>
        <position position="361"/>
    </location>
    <ligand>
        <name>Zn(2+)</name>
        <dbReference type="ChEBI" id="CHEBI:29105"/>
        <label>1</label>
    </ligand>
</feature>
<evidence type="ECO:0000259" key="13">
    <source>
        <dbReference type="Pfam" id="PF03728"/>
    </source>
</evidence>
<evidence type="ECO:0000256" key="6">
    <source>
        <dbReference type="ARBA" id="ARBA00022723"/>
    </source>
</evidence>
<dbReference type="GO" id="GO:0045740">
    <property type="term" value="P:positive regulation of DNA replication"/>
    <property type="evidence" value="ECO:0007669"/>
    <property type="project" value="UniProtKB-UniRule"/>
</dbReference>
<comment type="domain">
    <text evidence="10">The C-terminal arm bridges DBP molecules together, thereby creating a chain.</text>
</comment>
<dbReference type="InterPro" id="IPR037540">
    <property type="entry name" value="ADV_DNB2"/>
</dbReference>
<dbReference type="SUPFAM" id="SSF57917">
    <property type="entry name" value="Zn-binding domains of ADDBP"/>
    <property type="match status" value="2"/>
</dbReference>
<feature type="binding site" evidence="10">
    <location>
        <position position="420"/>
    </location>
    <ligand>
        <name>Zn(2+)</name>
        <dbReference type="ChEBI" id="CHEBI:29105"/>
        <label>2</label>
    </ligand>
</feature>
<feature type="region of interest" description="C-terminal arm, DBP binding" evidence="10">
    <location>
        <begin position="534"/>
        <end position="549"/>
    </location>
</feature>
<protein>
    <recommendedName>
        <fullName evidence="10">DNA-binding protein</fullName>
        <shortName evidence="10">DBP</shortName>
    </recommendedName>
    <alternativeName>
        <fullName evidence="10">Early 2A protein</fullName>
    </alternativeName>
    <alternativeName>
        <fullName evidence="10">Early E2A DNA-binding protein</fullName>
    </alternativeName>
</protein>
<feature type="binding site" evidence="10">
    <location>
        <position position="306"/>
    </location>
    <ligand>
        <name>Zn(2+)</name>
        <dbReference type="ChEBI" id="CHEBI:29105"/>
        <label>1</label>
    </ligand>
</feature>
<keyword evidence="5 10" id="KW-0235">DNA replication</keyword>
<keyword evidence="8 10" id="KW-1194">Viral DNA replication</keyword>
<dbReference type="Gene3D" id="3.90.148.10">
    <property type="entry name" value="Adenovirus DNA-binding, C-terminal domain superfamily/Adenovirus DNA-binding, zinc binding domain"/>
    <property type="match status" value="1"/>
</dbReference>
<keyword evidence="9 10" id="KW-0238">DNA-binding</keyword>
<feature type="domain" description="Adenovirus DNA-binding zinc-binding" evidence="13">
    <location>
        <begin position="417"/>
        <end position="511"/>
    </location>
</feature>
<feature type="region of interest" description="Flexible loop" evidence="10">
    <location>
        <begin position="319"/>
        <end position="353"/>
    </location>
</feature>
<dbReference type="InterPro" id="IPR036368">
    <property type="entry name" value="ADBP_zn-bd_sf"/>
</dbReference>
<feature type="binding site" evidence="10">
    <location>
        <position position="377"/>
    </location>
    <ligand>
        <name>Zn(2+)</name>
        <dbReference type="ChEBI" id="CHEBI:29105"/>
        <label>1</label>
    </ligand>
</feature>
<evidence type="ECO:0000256" key="8">
    <source>
        <dbReference type="ARBA" id="ARBA00023109"/>
    </source>
</evidence>
<dbReference type="InterPro" id="IPR005376">
    <property type="entry name" value="Adenovirus_DNA-bd_zn-bd"/>
</dbReference>
<dbReference type="GO" id="GO:0003677">
    <property type="term" value="F:DNA binding"/>
    <property type="evidence" value="ECO:0007669"/>
    <property type="project" value="UniProtKB-UniRule"/>
</dbReference>
<feature type="compositionally biased region" description="Basic and acidic residues" evidence="11">
    <location>
        <begin position="64"/>
        <end position="73"/>
    </location>
</feature>
<keyword evidence="7 10" id="KW-0862">Zinc</keyword>
<comment type="caution">
    <text evidence="10">Lacks conserved residue(s) required for the propagation of feature annotation.</text>
</comment>
<evidence type="ECO:0000256" key="10">
    <source>
        <dbReference type="HAMAP-Rule" id="MF_04054"/>
    </source>
</evidence>
<gene>
    <name evidence="10" type="primary">DBP</name>
</gene>
<accession>A0AAU6S559</accession>
<feature type="domain" description="Adenovirus DNA-binding all-alpha" evidence="12">
    <location>
        <begin position="207"/>
        <end position="284"/>
    </location>
</feature>
<dbReference type="InterPro" id="IPR036367">
    <property type="entry name" value="Ad_DBP_C_sf"/>
</dbReference>
<evidence type="ECO:0000256" key="11">
    <source>
        <dbReference type="SAM" id="MobiDB-lite"/>
    </source>
</evidence>
<organism evidence="14">
    <name type="scientific">Rhinolophus ferrumequinum adenovirus</name>
    <dbReference type="NCBI Taxonomy" id="3140013"/>
    <lineage>
        <taxon>Viruses</taxon>
        <taxon>Varidnaviria</taxon>
        <taxon>Bamfordvirae</taxon>
        <taxon>Preplasmiviricota</taxon>
        <taxon>Polisuviricotina</taxon>
        <taxon>Pharingeaviricetes</taxon>
        <taxon>Rowavirales</taxon>
        <taxon>Adenoviridae</taxon>
    </lineage>
</organism>
<sequence>MSNQYKDVLMSSDSSDVEVDSATAAVQSPAVEANEVTSSSLPPKKRHKTTLRAPVATPVRQRRKQELKPKPDLSDEETVVIEDVSSAEESELQIDEGAARTRKRARPQSLKLNIPSTQAPQPQHGAPPGQWRFSSDSEEDVGCPSTIGFSNPPVKIIHRPDGTVRYKHLKQPPPTTVSNSTPTAEQVKFEAAIPPAPRLDAQEQMWQMAMDMAVEICVPLKVDVKDLTLLPDASTIECFRKAAQAWLNEKKIFINLTFSTQKSLQTMMARFLLDFIMRNSGLQANVNITGAAIWEHHCTDGTGLKCLHGTTMLCKDHTIEMDVNSENGQRALKEQPTKTKITTNRWGRNVVQVKNEEARCCIQDAKAGSGLFTAQSCGMFYSEGPKAEEAFRQIMELQMACYPKMPNAGTRLLMPIKCDCNWGNEALPLLGRQVCKITPFAMSSATNVDKSLVHDKKMLATLNNPSVLVFQCCNPVYRSSKAAPQKNCDFKLSAPDMITSLQLAKQMWQDVTKKVAPVQIPEFKWQAMYQYQNTILPTTHAADDDDNLF</sequence>
<keyword evidence="1 10" id="KW-0244">Early protein</keyword>
<comment type="similarity">
    <text evidence="10">Belongs to the adenoviridae E2A DNA-binding protein family.</text>
</comment>
<evidence type="ECO:0000256" key="5">
    <source>
        <dbReference type="ARBA" id="ARBA00022705"/>
    </source>
</evidence>
<keyword evidence="6 10" id="KW-0479">Metal-binding</keyword>
<dbReference type="InterPro" id="IPR003176">
    <property type="entry name" value="Adenovirus_DNA-bd_a"/>
</dbReference>
<evidence type="ECO:0000256" key="2">
    <source>
        <dbReference type="ARBA" id="ARBA00022553"/>
    </source>
</evidence>
<dbReference type="Pfam" id="PF02236">
    <property type="entry name" value="Viral_DNA_bi"/>
    <property type="match status" value="1"/>
</dbReference>
<keyword evidence="3 10" id="KW-1048">Host nucleus</keyword>
<name>A0AAU6S559_9ADEN</name>
<reference evidence="14" key="1">
    <citation type="journal article" date="2024" name="Microbiol. Spectr.">
        <title>Full-genome sequencing of dozens of new DNA viruses found in Spanish bat feces.</title>
        <authorList>
            <person name="Buigues J."/>
            <person name="Vinals A."/>
            <person name="Martinez-Recio R."/>
            <person name="Monros J.S."/>
            <person name="Sanjuan R."/>
            <person name="Cuevas J.M."/>
        </authorList>
    </citation>
    <scope>NUCLEOTIDE SEQUENCE</scope>
    <source>
        <strain evidence="14">MAVG47</strain>
    </source>
</reference>
<keyword evidence="4 10" id="KW-0945">Host-virus interaction</keyword>
<dbReference type="GO" id="GO:0006351">
    <property type="term" value="P:DNA-templated transcription"/>
    <property type="evidence" value="ECO:0007669"/>
    <property type="project" value="UniProtKB-UniRule"/>
</dbReference>
<comment type="function">
    <text evidence="10">Plays a role in the elongation phase of viral strand displacement replication by unwinding the template in an ATP-independent fashion, employing its capacity to form multimers. Also enhances the rate of initiation. Released from template upon second strand synthesis. Assembles in complex with viral pTP, viral pol, host NFIA and host POU2F1/OCT1 on viral origin of replication. Covers the whole ssDNA genome during synthesis. The complementary strand synthesis induces its relese from DNA template. May inhibit cellular transcription mediated by the interaction between host SRCAP and CBP.</text>
</comment>
<feature type="region of interest" description="Disordered" evidence="11">
    <location>
        <begin position="1"/>
        <end position="153"/>
    </location>
</feature>
<feature type="domain" description="Adenovirus DNA-binding zinc-binding" evidence="13">
    <location>
        <begin position="304"/>
        <end position="405"/>
    </location>
</feature>
<feature type="binding site" evidence="10">
    <location>
        <position position="418"/>
    </location>
    <ligand>
        <name>Zn(2+)</name>
        <dbReference type="ChEBI" id="CHEBI:29105"/>
        <label>2</label>
    </ligand>
</feature>
<evidence type="ECO:0000256" key="1">
    <source>
        <dbReference type="ARBA" id="ARBA00022518"/>
    </source>
</evidence>
<dbReference type="GO" id="GO:0042025">
    <property type="term" value="C:host cell nucleus"/>
    <property type="evidence" value="ECO:0007669"/>
    <property type="project" value="UniProtKB-SubCell"/>
</dbReference>
<proteinExistence type="inferred from homology"/>
<evidence type="ECO:0000256" key="4">
    <source>
        <dbReference type="ARBA" id="ARBA00022581"/>
    </source>
</evidence>
<dbReference type="GO" id="GO:0019028">
    <property type="term" value="C:viral capsid"/>
    <property type="evidence" value="ECO:0007669"/>
    <property type="project" value="UniProtKB-UniRule"/>
</dbReference>
<feature type="binding site" evidence="10">
    <location>
        <position position="488"/>
    </location>
    <ligand>
        <name>Zn(2+)</name>
        <dbReference type="ChEBI" id="CHEBI:29105"/>
        <label>2</label>
    </ligand>
</feature>
<evidence type="ECO:0000259" key="12">
    <source>
        <dbReference type="Pfam" id="PF02236"/>
    </source>
</evidence>
<feature type="compositionally biased region" description="Acidic residues" evidence="11">
    <location>
        <begin position="74"/>
        <end position="94"/>
    </location>
</feature>
<comment type="subcellular location">
    <subcellularLocation>
        <location evidence="10">Host nucleus</location>
    </subcellularLocation>
    <text evidence="10">Accumulates in infected cells.</text>
</comment>
<dbReference type="Gene3D" id="1.10.269.10">
    <property type="entry name" value="Adenovirus DNA-binding, N-terminal domain"/>
    <property type="match status" value="1"/>
</dbReference>
<dbReference type="HAMAP" id="MF_04054">
    <property type="entry name" value="ADV_DNB2"/>
    <property type="match status" value="1"/>
</dbReference>
<comment type="subunit">
    <text evidence="10">Homomultimerizes on viral ssDNA bound to pTP. Forms a initiation complex with viral polymerase, pTP and hosts NFIA and POU2F1/OCT1. Interacts with host SRCAP.</text>
</comment>
<dbReference type="GO" id="GO:0039687">
    <property type="term" value="P:viral DNA strand displacement replication"/>
    <property type="evidence" value="ECO:0007669"/>
    <property type="project" value="UniProtKB-UniRule"/>
</dbReference>
<feature type="compositionally biased region" description="Low complexity" evidence="11">
    <location>
        <begin position="118"/>
        <end position="130"/>
    </location>
</feature>